<dbReference type="EMBL" id="CAJNOT010000258">
    <property type="protein sequence ID" value="CAF0916157.1"/>
    <property type="molecule type" value="Genomic_DNA"/>
</dbReference>
<dbReference type="Gene3D" id="1.20.1250.20">
    <property type="entry name" value="MFS general substrate transporter like domains"/>
    <property type="match status" value="1"/>
</dbReference>
<comment type="caution">
    <text evidence="13">The sequence shown here is derived from an EMBL/GenBank/DDBJ whole genome shotgun (WGS) entry which is preliminary data.</text>
</comment>
<evidence type="ECO:0000313" key="10">
    <source>
        <dbReference type="EMBL" id="CAF0965589.1"/>
    </source>
</evidence>
<feature type="transmembrane region" description="Helical" evidence="5">
    <location>
        <begin position="332"/>
        <end position="350"/>
    </location>
</feature>
<dbReference type="EMBL" id="CAJNOU010000702">
    <property type="protein sequence ID" value="CAF1069010.1"/>
    <property type="molecule type" value="Genomic_DNA"/>
</dbReference>
<evidence type="ECO:0000256" key="2">
    <source>
        <dbReference type="ARBA" id="ARBA00022692"/>
    </source>
</evidence>
<feature type="transmembrane region" description="Helical" evidence="5">
    <location>
        <begin position="96"/>
        <end position="118"/>
    </location>
</feature>
<feature type="transmembrane region" description="Helical" evidence="5">
    <location>
        <begin position="362"/>
        <end position="381"/>
    </location>
</feature>
<dbReference type="SUPFAM" id="SSF103473">
    <property type="entry name" value="MFS general substrate transporter"/>
    <property type="match status" value="1"/>
</dbReference>
<dbReference type="EMBL" id="CAJNOO010000238">
    <property type="protein sequence ID" value="CAF0871467.1"/>
    <property type="molecule type" value="Genomic_DNA"/>
</dbReference>
<comment type="subcellular location">
    <subcellularLocation>
        <location evidence="1">Membrane</location>
        <topology evidence="1">Multi-pass membrane protein</topology>
    </subcellularLocation>
</comment>
<dbReference type="Proteomes" id="UP000663874">
    <property type="component" value="Unassembled WGS sequence"/>
</dbReference>
<evidence type="ECO:0000313" key="13">
    <source>
        <dbReference type="EMBL" id="CAF3814962.1"/>
    </source>
</evidence>
<evidence type="ECO:0000313" key="12">
    <source>
        <dbReference type="EMBL" id="CAF3674042.1"/>
    </source>
</evidence>
<evidence type="ECO:0000256" key="1">
    <source>
        <dbReference type="ARBA" id="ARBA00004141"/>
    </source>
</evidence>
<dbReference type="Proteomes" id="UP000663864">
    <property type="component" value="Unassembled WGS sequence"/>
</dbReference>
<evidence type="ECO:0000313" key="9">
    <source>
        <dbReference type="EMBL" id="CAF0960176.1"/>
    </source>
</evidence>
<feature type="transmembrane region" description="Helical" evidence="5">
    <location>
        <begin position="35"/>
        <end position="56"/>
    </location>
</feature>
<dbReference type="GO" id="GO:0022857">
    <property type="term" value="F:transmembrane transporter activity"/>
    <property type="evidence" value="ECO:0007669"/>
    <property type="project" value="InterPro"/>
</dbReference>
<evidence type="ECO:0000313" key="11">
    <source>
        <dbReference type="EMBL" id="CAF1069010.1"/>
    </source>
</evidence>
<evidence type="ECO:0000256" key="5">
    <source>
        <dbReference type="SAM" id="Phobius"/>
    </source>
</evidence>
<dbReference type="EMBL" id="CAJOBE010002331">
    <property type="protein sequence ID" value="CAF3814962.1"/>
    <property type="molecule type" value="Genomic_DNA"/>
</dbReference>
<feature type="transmembrane region" description="Helical" evidence="5">
    <location>
        <begin position="130"/>
        <end position="150"/>
    </location>
</feature>
<keyword evidence="2 5" id="KW-0812">Transmembrane</keyword>
<dbReference type="Proteomes" id="UP000663870">
    <property type="component" value="Unassembled WGS sequence"/>
</dbReference>
<evidence type="ECO:0000313" key="7">
    <source>
        <dbReference type="EMBL" id="CAF0871467.1"/>
    </source>
</evidence>
<evidence type="ECO:0000256" key="4">
    <source>
        <dbReference type="ARBA" id="ARBA00023136"/>
    </source>
</evidence>
<dbReference type="AlphaFoldDB" id="A0A819CN57"/>
<accession>A0A819CN57</accession>
<dbReference type="InterPro" id="IPR020846">
    <property type="entry name" value="MFS_dom"/>
</dbReference>
<dbReference type="Pfam" id="PF00083">
    <property type="entry name" value="Sugar_tr"/>
    <property type="match status" value="1"/>
</dbReference>
<organism evidence="13 15">
    <name type="scientific">Rotaria sordida</name>
    <dbReference type="NCBI Taxonomy" id="392033"/>
    <lineage>
        <taxon>Eukaryota</taxon>
        <taxon>Metazoa</taxon>
        <taxon>Spiralia</taxon>
        <taxon>Gnathifera</taxon>
        <taxon>Rotifera</taxon>
        <taxon>Eurotatoria</taxon>
        <taxon>Bdelloidea</taxon>
        <taxon>Philodinida</taxon>
        <taxon>Philodinidae</taxon>
        <taxon>Rotaria</taxon>
    </lineage>
</organism>
<feature type="domain" description="Major facilitator superfamily (MFS) profile" evidence="6">
    <location>
        <begin position="1"/>
        <end position="386"/>
    </location>
</feature>
<dbReference type="EMBL" id="CAJNOL010000255">
    <property type="protein sequence ID" value="CAF0965589.1"/>
    <property type="molecule type" value="Genomic_DNA"/>
</dbReference>
<dbReference type="InterPro" id="IPR005828">
    <property type="entry name" value="MFS_sugar_transport-like"/>
</dbReference>
<dbReference type="EMBL" id="CAJOBD010000470">
    <property type="protein sequence ID" value="CAF3674042.1"/>
    <property type="molecule type" value="Genomic_DNA"/>
</dbReference>
<dbReference type="PROSITE" id="PS50850">
    <property type="entry name" value="MFS"/>
    <property type="match status" value="1"/>
</dbReference>
<reference evidence="13" key="1">
    <citation type="submission" date="2021-02" db="EMBL/GenBank/DDBJ databases">
        <authorList>
            <person name="Nowell W R."/>
        </authorList>
    </citation>
    <scope>NUCLEOTIDE SEQUENCE</scope>
</reference>
<dbReference type="Proteomes" id="UP000663882">
    <property type="component" value="Unassembled WGS sequence"/>
</dbReference>
<feature type="transmembrane region" description="Helical" evidence="5">
    <location>
        <begin position="208"/>
        <end position="226"/>
    </location>
</feature>
<keyword evidence="14" id="KW-1185">Reference proteome</keyword>
<proteinExistence type="predicted"/>
<keyword evidence="3 5" id="KW-1133">Transmembrane helix</keyword>
<dbReference type="GO" id="GO:0016020">
    <property type="term" value="C:membrane"/>
    <property type="evidence" value="ECO:0007669"/>
    <property type="project" value="UniProtKB-SubCell"/>
</dbReference>
<dbReference type="Proteomes" id="UP000663836">
    <property type="component" value="Unassembled WGS sequence"/>
</dbReference>
<sequence length="409" mass="45705">MKKTWLSTVYQIGTFTVLVTGPISDRIGRREILQVLSLGLYIITGITQVLLQFVTMDINTKFILLIINQLVSGIDGYGIAFLLIMELTSSSHTSFAAGLSLVAYPIGECLFTAFAFVARDWLNLKWLTSAYFLLTVPYLYFIPESPYWLLSRKKYDQLESALRKIAKTNGRKEIEWHPYYTKLIEETTIPKKTTKTLIRRKREKILQYLPKLIISGFIEFVTMLLYTEISYGLGAKNEAVSPYTNFIIGAAVESLGYLIAGLLVITLLGRKYSLITFLLLTSACVFAIPFTIGSCPIVGTIISQIGKMAISGAVAVSWLYVPELFPTSMRGLANAIFVFIGSFGSILAPIVDTAVGDKYRRIAFYVYAGLTLLLTGLITTLPETRNRSFDDGEEHDDITLLNDNAEFKN</sequence>
<protein>
    <recommendedName>
        <fullName evidence="6">Major facilitator superfamily (MFS) profile domain-containing protein</fullName>
    </recommendedName>
</protein>
<dbReference type="InterPro" id="IPR005829">
    <property type="entry name" value="Sugar_transporter_CS"/>
</dbReference>
<keyword evidence="4 5" id="KW-0472">Membrane</keyword>
<dbReference type="InterPro" id="IPR036259">
    <property type="entry name" value="MFS_trans_sf"/>
</dbReference>
<feature type="transmembrane region" description="Helical" evidence="5">
    <location>
        <begin position="298"/>
        <end position="320"/>
    </location>
</feature>
<evidence type="ECO:0000256" key="3">
    <source>
        <dbReference type="ARBA" id="ARBA00022989"/>
    </source>
</evidence>
<evidence type="ECO:0000313" key="15">
    <source>
        <dbReference type="Proteomes" id="UP000663874"/>
    </source>
</evidence>
<dbReference type="PROSITE" id="PS00216">
    <property type="entry name" value="SUGAR_TRANSPORT_1"/>
    <property type="match status" value="1"/>
</dbReference>
<name>A0A819CN57_9BILA</name>
<evidence type="ECO:0000313" key="14">
    <source>
        <dbReference type="Proteomes" id="UP000663870"/>
    </source>
</evidence>
<gene>
    <name evidence="13" type="ORF">FNK824_LOCUS15800</name>
    <name evidence="12" type="ORF">JBS370_LOCUS7741</name>
    <name evidence="9" type="ORF">JXQ802_LOCUS12145</name>
    <name evidence="10" type="ORF">JXQ802_LOCUS12400</name>
    <name evidence="7" type="ORF">RFH988_LOCUS7494</name>
    <name evidence="11" type="ORF">SEV965_LOCUS14255</name>
    <name evidence="8" type="ORF">ZHD862_LOCUS8147</name>
</gene>
<dbReference type="EMBL" id="CAJNOL010000247">
    <property type="protein sequence ID" value="CAF0960176.1"/>
    <property type="molecule type" value="Genomic_DNA"/>
</dbReference>
<evidence type="ECO:0000259" key="6">
    <source>
        <dbReference type="PROSITE" id="PS50850"/>
    </source>
</evidence>
<feature type="transmembrane region" description="Helical" evidence="5">
    <location>
        <begin position="246"/>
        <end position="265"/>
    </location>
</feature>
<feature type="transmembrane region" description="Helical" evidence="5">
    <location>
        <begin position="272"/>
        <end position="292"/>
    </location>
</feature>
<feature type="transmembrane region" description="Helical" evidence="5">
    <location>
        <begin position="62"/>
        <end position="84"/>
    </location>
</feature>
<dbReference type="OrthoDB" id="2261376at2759"/>
<dbReference type="PANTHER" id="PTHR24064">
    <property type="entry name" value="SOLUTE CARRIER FAMILY 22 MEMBER"/>
    <property type="match status" value="1"/>
</dbReference>
<dbReference type="Proteomes" id="UP000663889">
    <property type="component" value="Unassembled WGS sequence"/>
</dbReference>
<evidence type="ECO:0000313" key="8">
    <source>
        <dbReference type="EMBL" id="CAF0916157.1"/>
    </source>
</evidence>